<protein>
    <submittedName>
        <fullName evidence="3">DUF2236 domain-containing protein</fullName>
    </submittedName>
</protein>
<feature type="domain" description="ER-bound oxygenase mpaB/mpaB'/Rubber oxygenase catalytic" evidence="2">
    <location>
        <begin position="59"/>
        <end position="294"/>
    </location>
</feature>
<feature type="region of interest" description="Disordered" evidence="1">
    <location>
        <begin position="324"/>
        <end position="352"/>
    </location>
</feature>
<evidence type="ECO:0000313" key="4">
    <source>
        <dbReference type="Proteomes" id="UP000236318"/>
    </source>
</evidence>
<evidence type="ECO:0000259" key="2">
    <source>
        <dbReference type="Pfam" id="PF09995"/>
    </source>
</evidence>
<evidence type="ECO:0000313" key="3">
    <source>
        <dbReference type="EMBL" id="SOX56080.1"/>
    </source>
</evidence>
<dbReference type="GO" id="GO:0016491">
    <property type="term" value="F:oxidoreductase activity"/>
    <property type="evidence" value="ECO:0007669"/>
    <property type="project" value="InterPro"/>
</dbReference>
<sequence>VTQHTSAACPLTSAEAGSGATTLDELAMSDRASDGVASGCPVSQFGYNALPLGPDSLTWRYFGDWRGMLQGPWAGSMQNMHPQLGAAVSDHSTFFRERWPRLLRSLYPIGGVVFDGDRAPATGAEVRDYHVNIKGVDEQGRRYHALNPDVFYWAHATFFVGTIHVAERFCGGLTEDQKRQLFAEHIDWYRMYGMSMRPVPASWEDFQVYWDHMCRNVLEDHEAARAVLDLTDLPKPPFAGKVPDWLWAAQRKLLAPFFVWFTVGLYDPPVRQLMGYQWSRRDEWLHRRLGDLVRLVFACVPARFRKHPRARAGLDRASGRIPADAPLVHTPARNLPPVDERDNPMHYCPNVS</sequence>
<dbReference type="EMBL" id="FXEG02000005">
    <property type="protein sequence ID" value="SOX56080.1"/>
    <property type="molecule type" value="Genomic_DNA"/>
</dbReference>
<feature type="non-terminal residue" evidence="3">
    <location>
        <position position="1"/>
    </location>
</feature>
<reference evidence="3" key="1">
    <citation type="submission" date="2018-01" db="EMBL/GenBank/DDBJ databases">
        <authorList>
            <consortium name="Urmite Genomes"/>
        </authorList>
    </citation>
    <scope>NUCLEOTIDE SEQUENCE [LARGE SCALE GENOMIC DNA]</scope>
    <source>
        <strain evidence="3">AFP003</strain>
    </source>
</reference>
<keyword evidence="4" id="KW-1185">Reference proteome</keyword>
<dbReference type="Proteomes" id="UP000236318">
    <property type="component" value="Unassembled WGS sequence"/>
</dbReference>
<dbReference type="AlphaFoldDB" id="A0A2K4YH26"/>
<comment type="caution">
    <text evidence="3">The sequence shown here is derived from an EMBL/GenBank/DDBJ whole genome shotgun (WGS) entry which is preliminary data.</text>
</comment>
<gene>
    <name evidence="3" type="ORF">MAAFP003_4780</name>
</gene>
<dbReference type="Pfam" id="PF09995">
    <property type="entry name" value="MPAB_Lcp_cat"/>
    <property type="match status" value="1"/>
</dbReference>
<evidence type="ECO:0000256" key="1">
    <source>
        <dbReference type="SAM" id="MobiDB-lite"/>
    </source>
</evidence>
<accession>A0A2K4YH26</accession>
<organism evidence="3 4">
    <name type="scientific">Mycobacterium ahvazicum</name>
    <dbReference type="NCBI Taxonomy" id="1964395"/>
    <lineage>
        <taxon>Bacteria</taxon>
        <taxon>Bacillati</taxon>
        <taxon>Actinomycetota</taxon>
        <taxon>Actinomycetes</taxon>
        <taxon>Mycobacteriales</taxon>
        <taxon>Mycobacteriaceae</taxon>
        <taxon>Mycobacterium</taxon>
        <taxon>Mycobacterium simiae complex</taxon>
    </lineage>
</organism>
<name>A0A2K4YH26_9MYCO</name>
<dbReference type="InterPro" id="IPR018713">
    <property type="entry name" value="MPAB/Lcp_cat_dom"/>
</dbReference>
<dbReference type="PANTHER" id="PTHR36151:SF3">
    <property type="entry name" value="ER-BOUND OXYGENASE MPAB_MPAB'_RUBBER OXYGENASE CATALYTIC DOMAIN-CONTAINING PROTEIN"/>
    <property type="match status" value="1"/>
</dbReference>
<proteinExistence type="predicted"/>
<dbReference type="PANTHER" id="PTHR36151">
    <property type="entry name" value="BLR2777 PROTEIN"/>
    <property type="match status" value="1"/>
</dbReference>